<feature type="compositionally biased region" description="Basic and acidic residues" evidence="6">
    <location>
        <begin position="130"/>
        <end position="139"/>
    </location>
</feature>
<evidence type="ECO:0000256" key="1">
    <source>
        <dbReference type="ARBA" id="ARBA00004141"/>
    </source>
</evidence>
<keyword evidence="3 7" id="KW-1133">Transmembrane helix</keyword>
<dbReference type="eggNOG" id="COG4824">
    <property type="taxonomic scope" value="Bacteria"/>
</dbReference>
<evidence type="ECO:0000256" key="7">
    <source>
        <dbReference type="SAM" id="Phobius"/>
    </source>
</evidence>
<protein>
    <submittedName>
        <fullName evidence="8">Toxin secretion/phage lysis holin</fullName>
    </submittedName>
</protein>
<evidence type="ECO:0000256" key="3">
    <source>
        <dbReference type="ARBA" id="ARBA00022989"/>
    </source>
</evidence>
<gene>
    <name evidence="8" type="ORF">PaelaDRAFT_5680</name>
</gene>
<keyword evidence="4 7" id="KW-0472">Membrane</keyword>
<organism evidence="8 9">
    <name type="scientific">Paenibacillus lactis 154</name>
    <dbReference type="NCBI Taxonomy" id="743719"/>
    <lineage>
        <taxon>Bacteria</taxon>
        <taxon>Bacillati</taxon>
        <taxon>Bacillota</taxon>
        <taxon>Bacilli</taxon>
        <taxon>Bacillales</taxon>
        <taxon>Paenibacillaceae</taxon>
        <taxon>Paenibacillus</taxon>
    </lineage>
</organism>
<sequence length="153" mass="16701">MSEKFYGGFAAFFGAVTGYFFGGWTVAMNALLVLVIIDFVTGWAVAWMRGELRSMKGYIGIAKKVGIFLLVTVAHLIDSVLGDMHYLRDAVVFFYIINELLSIIENYGKMGFKVPDALIRAVAVLEEKAGGEVKGDEACRSSGETPNSQDKAV</sequence>
<evidence type="ECO:0000256" key="2">
    <source>
        <dbReference type="ARBA" id="ARBA00022692"/>
    </source>
</evidence>
<dbReference type="Proteomes" id="UP000003891">
    <property type="component" value="Unassembled WGS sequence"/>
</dbReference>
<dbReference type="InterPro" id="IPR006480">
    <property type="entry name" value="Phage_holin_4_1"/>
</dbReference>
<comment type="similarity">
    <text evidence="5">Belongs to the bacteriophage holin family. Cp-1 holin subfamily.</text>
</comment>
<reference evidence="8 9" key="1">
    <citation type="submission" date="2011-09" db="EMBL/GenBank/DDBJ databases">
        <title>The draft genome of Paenibacillus lactis 154.</title>
        <authorList>
            <consortium name="US DOE Joint Genome Institute (JGI-PGF)"/>
            <person name="Lucas S."/>
            <person name="Han J."/>
            <person name="Lapidus A."/>
            <person name="Cheng J.-F."/>
            <person name="Goodwin L."/>
            <person name="Pitluck S."/>
            <person name="Peters L."/>
            <person name="Land M.L."/>
            <person name="Hauser L."/>
            <person name="Siebers A."/>
            <person name="Thelen M."/>
            <person name="Hugenholtz P."/>
            <person name="Allgaier M."/>
            <person name="Woyke T.J."/>
        </authorList>
    </citation>
    <scope>NUCLEOTIDE SEQUENCE [LARGE SCALE GENOMIC DNA]</scope>
    <source>
        <strain evidence="8 9">154</strain>
    </source>
</reference>
<feature type="transmembrane region" description="Helical" evidence="7">
    <location>
        <begin position="61"/>
        <end position="80"/>
    </location>
</feature>
<dbReference type="AlphaFoldDB" id="G4HNW9"/>
<feature type="transmembrane region" description="Helical" evidence="7">
    <location>
        <begin position="86"/>
        <end position="104"/>
    </location>
</feature>
<dbReference type="Pfam" id="PF05105">
    <property type="entry name" value="Phage_holin_4_1"/>
    <property type="match status" value="1"/>
</dbReference>
<accession>G4HNW9</accession>
<evidence type="ECO:0000313" key="8">
    <source>
        <dbReference type="EMBL" id="EHB50133.1"/>
    </source>
</evidence>
<comment type="subcellular location">
    <subcellularLocation>
        <location evidence="1">Membrane</location>
        <topology evidence="1">Multi-pass membrane protein</topology>
    </subcellularLocation>
</comment>
<evidence type="ECO:0000256" key="4">
    <source>
        <dbReference type="ARBA" id="ARBA00023136"/>
    </source>
</evidence>
<dbReference type="GO" id="GO:0016020">
    <property type="term" value="C:membrane"/>
    <property type="evidence" value="ECO:0007669"/>
    <property type="project" value="UniProtKB-SubCell"/>
</dbReference>
<dbReference type="EMBL" id="AGIP01000022">
    <property type="protein sequence ID" value="EHB50133.1"/>
    <property type="molecule type" value="Genomic_DNA"/>
</dbReference>
<feature type="region of interest" description="Disordered" evidence="6">
    <location>
        <begin position="130"/>
        <end position="153"/>
    </location>
</feature>
<evidence type="ECO:0000256" key="6">
    <source>
        <dbReference type="SAM" id="MobiDB-lite"/>
    </source>
</evidence>
<evidence type="ECO:0000313" key="9">
    <source>
        <dbReference type="Proteomes" id="UP000003891"/>
    </source>
</evidence>
<dbReference type="STRING" id="743719.PaelaDRAFT_5680"/>
<feature type="compositionally biased region" description="Polar residues" evidence="6">
    <location>
        <begin position="142"/>
        <end position="153"/>
    </location>
</feature>
<dbReference type="NCBIfam" id="TIGR01593">
    <property type="entry name" value="holin_tox_secr"/>
    <property type="match status" value="1"/>
</dbReference>
<keyword evidence="2 7" id="KW-0812">Transmembrane</keyword>
<evidence type="ECO:0000256" key="5">
    <source>
        <dbReference type="ARBA" id="ARBA00023600"/>
    </source>
</evidence>
<dbReference type="PATRIC" id="fig|743719.3.peg.5779"/>
<proteinExistence type="inferred from homology"/>
<name>G4HNW9_9BACL</name>
<dbReference type="RefSeq" id="WP_007132831.1">
    <property type="nucleotide sequence ID" value="NZ_AGIP01000022.1"/>
</dbReference>
<dbReference type="OrthoDB" id="88184at2"/>